<keyword evidence="4" id="KW-1185">Reference proteome</keyword>
<feature type="region of interest" description="Disordered" evidence="1">
    <location>
        <begin position="344"/>
        <end position="381"/>
    </location>
</feature>
<feature type="domain" description="HTH cro/C1-type" evidence="2">
    <location>
        <begin position="182"/>
        <end position="209"/>
    </location>
</feature>
<dbReference type="AlphaFoldDB" id="A0A1I1LH77"/>
<feature type="compositionally biased region" description="Acidic residues" evidence="1">
    <location>
        <begin position="61"/>
        <end position="98"/>
    </location>
</feature>
<feature type="region of interest" description="Disordered" evidence="1">
    <location>
        <begin position="60"/>
        <end position="176"/>
    </location>
</feature>
<feature type="compositionally biased region" description="Basic and acidic residues" evidence="1">
    <location>
        <begin position="118"/>
        <end position="151"/>
    </location>
</feature>
<dbReference type="PROSITE" id="PS50943">
    <property type="entry name" value="HTH_CROC1"/>
    <property type="match status" value="1"/>
</dbReference>
<evidence type="ECO:0000256" key="1">
    <source>
        <dbReference type="SAM" id="MobiDB-lite"/>
    </source>
</evidence>
<dbReference type="SUPFAM" id="SSF46785">
    <property type="entry name" value="Winged helix' DNA-binding domain"/>
    <property type="match status" value="1"/>
</dbReference>
<evidence type="ECO:0000313" key="4">
    <source>
        <dbReference type="Proteomes" id="UP000199161"/>
    </source>
</evidence>
<accession>A0A1I1LH77</accession>
<feature type="region of interest" description="Disordered" evidence="1">
    <location>
        <begin position="1"/>
        <end position="22"/>
    </location>
</feature>
<dbReference type="OrthoDB" id="170876at2157"/>
<dbReference type="RefSeq" id="WP_089789934.1">
    <property type="nucleotide sequence ID" value="NZ_FOKW01000017.1"/>
</dbReference>
<keyword evidence="3" id="KW-0238">DNA-binding</keyword>
<dbReference type="InterPro" id="IPR001387">
    <property type="entry name" value="Cro/C1-type_HTH"/>
</dbReference>
<evidence type="ECO:0000259" key="2">
    <source>
        <dbReference type="PROSITE" id="PS50943"/>
    </source>
</evidence>
<gene>
    <name evidence="3" type="ORF">SAMN05444422_11719</name>
</gene>
<dbReference type="Pfam" id="PF13412">
    <property type="entry name" value="HTH_24"/>
    <property type="match status" value="1"/>
</dbReference>
<dbReference type="CDD" id="cd00093">
    <property type="entry name" value="HTH_XRE"/>
    <property type="match status" value="1"/>
</dbReference>
<sequence length="416" mass="43949">MGSKTHTSSTSADRNGDCDDTVPRAVLHKKILDVAESRPDASMAEIANDVSGATTSIVEQVLEEYGDPGAADSDEIDESEDVTGVGDADESEGDDVESVPEANSPVADESDPEPATEDSNRRRDEEASTGRAESEPRDDGNEDRDPERAMSDSDGTAETEAKSRLDPPIDPDDLTEKQLETLREVRKRPDATQAELADTLGVSGATISQRVNAIDGFDWPRRREFVAALFEDGPADGGDERTALEAESDGTAGDESPERDDEPSADGDGESDHGLETSAGSAEPTDGRSRDDSSSGGSDGSVGSDSEGRSDNADGAEQSVNREEFAAFARELERLTERIEALEETIAVDGSREDEPEPTAGGNGVGNENGGPNSDDVLSDPELAHKIVHACLTADHISEEEELRILRSVTATDSSA</sequence>
<dbReference type="InterPro" id="IPR036388">
    <property type="entry name" value="WH-like_DNA-bd_sf"/>
</dbReference>
<organism evidence="3 4">
    <name type="scientific">Natronobacterium haloterrestre</name>
    <name type="common">Halobiforma haloterrestris</name>
    <dbReference type="NCBI Taxonomy" id="148448"/>
    <lineage>
        <taxon>Archaea</taxon>
        <taxon>Methanobacteriati</taxon>
        <taxon>Methanobacteriota</taxon>
        <taxon>Stenosarchaea group</taxon>
        <taxon>Halobacteria</taxon>
        <taxon>Halobacteriales</taxon>
        <taxon>Natrialbaceae</taxon>
        <taxon>Natronobacterium</taxon>
    </lineage>
</organism>
<feature type="compositionally biased region" description="Polar residues" evidence="1">
    <location>
        <begin position="1"/>
        <end position="13"/>
    </location>
</feature>
<dbReference type="GO" id="GO:0003677">
    <property type="term" value="F:DNA binding"/>
    <property type="evidence" value="ECO:0007669"/>
    <property type="project" value="UniProtKB-KW"/>
</dbReference>
<dbReference type="EMBL" id="FOKW01000017">
    <property type="protein sequence ID" value="SFC72537.1"/>
    <property type="molecule type" value="Genomic_DNA"/>
</dbReference>
<feature type="region of interest" description="Disordered" evidence="1">
    <location>
        <begin position="230"/>
        <end position="324"/>
    </location>
</feature>
<name>A0A1I1LH77_NATHA</name>
<proteinExistence type="predicted"/>
<dbReference type="Gene3D" id="1.10.10.10">
    <property type="entry name" value="Winged helix-like DNA-binding domain superfamily/Winged helix DNA-binding domain"/>
    <property type="match status" value="1"/>
</dbReference>
<dbReference type="Proteomes" id="UP000199161">
    <property type="component" value="Unassembled WGS sequence"/>
</dbReference>
<reference evidence="4" key="1">
    <citation type="submission" date="2016-10" db="EMBL/GenBank/DDBJ databases">
        <authorList>
            <person name="Varghese N."/>
            <person name="Submissions S."/>
        </authorList>
    </citation>
    <scope>NUCLEOTIDE SEQUENCE [LARGE SCALE GENOMIC DNA]</scope>
    <source>
        <strain evidence="4">DSM 13078</strain>
    </source>
</reference>
<evidence type="ECO:0000313" key="3">
    <source>
        <dbReference type="EMBL" id="SFC72537.1"/>
    </source>
</evidence>
<dbReference type="InterPro" id="IPR036390">
    <property type="entry name" value="WH_DNA-bd_sf"/>
</dbReference>
<protein>
    <submittedName>
        <fullName evidence="3">Winged helix-turn-helix DNA-binding</fullName>
    </submittedName>
</protein>
<feature type="compositionally biased region" description="Acidic residues" evidence="1">
    <location>
        <begin position="255"/>
        <end position="269"/>
    </location>
</feature>